<dbReference type="InterPro" id="IPR011545">
    <property type="entry name" value="DEAD/DEAH_box_helicase_dom"/>
</dbReference>
<dbReference type="OrthoDB" id="196131at2759"/>
<feature type="domain" description="DEAD/DEAH-box helicase" evidence="1">
    <location>
        <begin position="2"/>
        <end position="37"/>
    </location>
</feature>
<dbReference type="FlyBase" id="FBgn0263231">
    <property type="gene designation" value="bel"/>
</dbReference>
<dbReference type="SUPFAM" id="SSF52540">
    <property type="entry name" value="P-loop containing nucleoside triphosphate hydrolases"/>
    <property type="match status" value="1"/>
</dbReference>
<feature type="non-terminal residue" evidence="2">
    <location>
        <position position="1"/>
    </location>
</feature>
<protein>
    <recommendedName>
        <fullName evidence="1">DEAD/DEAH-box helicase domain-containing protein</fullName>
    </recommendedName>
</protein>
<sequence>LHAIPIIINGRDLMACAQTGSGKTTAFLVPILNQMYELGHVPPPQSTRQYSGASSIRRVWCWRRPANWPPRSLRRPRSSPIAPGCARQCCTAATILASRCASWTAVAI</sequence>
<dbReference type="InterPro" id="IPR027417">
    <property type="entry name" value="P-loop_NTPase"/>
</dbReference>
<organism evidence="2">
    <name type="scientific">Drosophila melanogaster</name>
    <name type="common">Fruit fly</name>
    <dbReference type="NCBI Taxonomy" id="7227"/>
    <lineage>
        <taxon>Eukaryota</taxon>
        <taxon>Metazoa</taxon>
        <taxon>Ecdysozoa</taxon>
        <taxon>Arthropoda</taxon>
        <taxon>Hexapoda</taxon>
        <taxon>Insecta</taxon>
        <taxon>Pterygota</taxon>
        <taxon>Neoptera</taxon>
        <taxon>Endopterygota</taxon>
        <taxon>Diptera</taxon>
        <taxon>Brachycera</taxon>
        <taxon>Muscomorpha</taxon>
        <taxon>Ephydroidea</taxon>
        <taxon>Drosophilidae</taxon>
        <taxon>Drosophila</taxon>
        <taxon>Sophophora</taxon>
    </lineage>
</organism>
<proteinExistence type="predicted"/>
<dbReference type="GO" id="GO:0003676">
    <property type="term" value="F:nucleic acid binding"/>
    <property type="evidence" value="ECO:0007669"/>
    <property type="project" value="InterPro"/>
</dbReference>
<dbReference type="UCSC" id="CG9748-RA">
    <property type="organism name" value="d. melanogaster"/>
</dbReference>
<evidence type="ECO:0000313" key="2">
    <source>
        <dbReference type="EMBL" id="AAF85950.1"/>
    </source>
</evidence>
<dbReference type="PeptideAtlas" id="Q9NBW6"/>
<dbReference type="EMBL" id="AF239691">
    <property type="protein sequence ID" value="AAF85950.1"/>
    <property type="molecule type" value="Genomic_DNA"/>
</dbReference>
<evidence type="ECO:0000313" key="3">
    <source>
        <dbReference type="FlyBase" id="FBgn0263231"/>
    </source>
</evidence>
<reference evidence="2" key="1">
    <citation type="submission" date="2000-02" db="EMBL/GenBank/DDBJ databases">
        <title>Genes in 85A cytogenetic region of Drosophila melanogaster.</title>
        <authorList>
            <person name="Naora H."/>
            <person name="Howells A."/>
        </authorList>
    </citation>
    <scope>NUCLEOTIDE SEQUENCE</scope>
</reference>
<evidence type="ECO:0000259" key="1">
    <source>
        <dbReference type="Pfam" id="PF00270"/>
    </source>
</evidence>
<dbReference type="Pfam" id="PF00270">
    <property type="entry name" value="DEAD"/>
    <property type="match status" value="1"/>
</dbReference>
<name>Q9NBW6_DROME</name>
<dbReference type="AGR" id="FB:FBgn0263231"/>
<accession>Q9NBW6</accession>
<dbReference type="GO" id="GO:0005524">
    <property type="term" value="F:ATP binding"/>
    <property type="evidence" value="ECO:0007669"/>
    <property type="project" value="InterPro"/>
</dbReference>
<dbReference type="Gene3D" id="3.40.50.300">
    <property type="entry name" value="P-loop containing nucleotide triphosphate hydrolases"/>
    <property type="match status" value="1"/>
</dbReference>
<dbReference type="AlphaFoldDB" id="Q9NBW6"/>
<gene>
    <name evidence="3" type="primary">bel</name>
    <name evidence="3" type="ORF">CG9748</name>
</gene>